<keyword evidence="5 9" id="KW-0812">Transmembrane</keyword>
<keyword evidence="7 9" id="KW-0472">Membrane</keyword>
<accession>A0A840E4Y2</accession>
<dbReference type="Proteomes" id="UP000576209">
    <property type="component" value="Unassembled WGS sequence"/>
</dbReference>
<dbReference type="PANTHER" id="PTHR30574:SF1">
    <property type="entry name" value="SULPHUR TRANSPORT DOMAIN-CONTAINING PROTEIN"/>
    <property type="match status" value="1"/>
</dbReference>
<protein>
    <recommendedName>
        <fullName evidence="12">YeeE/YedE family protein</fullName>
    </recommendedName>
</protein>
<feature type="transmembrane region" description="Helical" evidence="9">
    <location>
        <begin position="169"/>
        <end position="191"/>
    </location>
</feature>
<gene>
    <name evidence="10" type="ORF">GGR28_002760</name>
</gene>
<evidence type="ECO:0000313" key="10">
    <source>
        <dbReference type="EMBL" id="MBB4080130.1"/>
    </source>
</evidence>
<comment type="subcellular location">
    <subcellularLocation>
        <location evidence="1">Cell inner membrane</location>
        <topology evidence="1">Multi-pass membrane protein</topology>
    </subcellularLocation>
</comment>
<comment type="similarity">
    <text evidence="8">Belongs to the TsuA/YedE (TC 9.B.102) family.</text>
</comment>
<dbReference type="Pfam" id="PF04143">
    <property type="entry name" value="Sulf_transp"/>
    <property type="match status" value="1"/>
</dbReference>
<name>A0A840E4Y2_9BACT</name>
<dbReference type="PANTHER" id="PTHR30574">
    <property type="entry name" value="INNER MEMBRANE PROTEIN YEDE"/>
    <property type="match status" value="1"/>
</dbReference>
<dbReference type="GO" id="GO:0005886">
    <property type="term" value="C:plasma membrane"/>
    <property type="evidence" value="ECO:0007669"/>
    <property type="project" value="UniProtKB-SubCell"/>
</dbReference>
<evidence type="ECO:0000256" key="3">
    <source>
        <dbReference type="ARBA" id="ARBA00022475"/>
    </source>
</evidence>
<organism evidence="10 11">
    <name type="scientific">Neolewinella aquimaris</name>
    <dbReference type="NCBI Taxonomy" id="1835722"/>
    <lineage>
        <taxon>Bacteria</taxon>
        <taxon>Pseudomonadati</taxon>
        <taxon>Bacteroidota</taxon>
        <taxon>Saprospiria</taxon>
        <taxon>Saprospirales</taxon>
        <taxon>Lewinellaceae</taxon>
        <taxon>Neolewinella</taxon>
    </lineage>
</organism>
<dbReference type="RefSeq" id="WP_183496369.1">
    <property type="nucleotide sequence ID" value="NZ_JACIFF010000007.1"/>
</dbReference>
<comment type="caution">
    <text evidence="10">The sequence shown here is derived from an EMBL/GenBank/DDBJ whole genome shotgun (WGS) entry which is preliminary data.</text>
</comment>
<keyword evidence="2" id="KW-0813">Transport</keyword>
<dbReference type="InterPro" id="IPR007272">
    <property type="entry name" value="Sulf_transp_TsuA/YedE"/>
</dbReference>
<proteinExistence type="inferred from homology"/>
<keyword evidence="6 9" id="KW-1133">Transmembrane helix</keyword>
<evidence type="ECO:0008006" key="12">
    <source>
        <dbReference type="Google" id="ProtNLM"/>
    </source>
</evidence>
<evidence type="ECO:0000256" key="9">
    <source>
        <dbReference type="SAM" id="Phobius"/>
    </source>
</evidence>
<evidence type="ECO:0000256" key="2">
    <source>
        <dbReference type="ARBA" id="ARBA00022448"/>
    </source>
</evidence>
<evidence type="ECO:0000313" key="11">
    <source>
        <dbReference type="Proteomes" id="UP000576209"/>
    </source>
</evidence>
<feature type="transmembrane region" description="Helical" evidence="9">
    <location>
        <begin position="127"/>
        <end position="149"/>
    </location>
</feature>
<evidence type="ECO:0000256" key="4">
    <source>
        <dbReference type="ARBA" id="ARBA00022519"/>
    </source>
</evidence>
<dbReference type="AlphaFoldDB" id="A0A840E4Y2"/>
<reference evidence="10 11" key="1">
    <citation type="submission" date="2020-08" db="EMBL/GenBank/DDBJ databases">
        <title>Genomic Encyclopedia of Type Strains, Phase IV (KMG-IV): sequencing the most valuable type-strain genomes for metagenomic binning, comparative biology and taxonomic classification.</title>
        <authorList>
            <person name="Goeker M."/>
        </authorList>
    </citation>
    <scope>NUCLEOTIDE SEQUENCE [LARGE SCALE GENOMIC DNA]</scope>
    <source>
        <strain evidence="10 11">DSM 105137</strain>
    </source>
</reference>
<evidence type="ECO:0000256" key="1">
    <source>
        <dbReference type="ARBA" id="ARBA00004429"/>
    </source>
</evidence>
<sequence>MLNLISGTWHWSVSGLVIALVMFMLLYAGKQFGVSSNLRTFCTIAGAGERHKFFDIDWKAQRWNLVFILGAVIGGFIAYFVIPNSEPVTVSAETVDYLRSVGIAAPGSTPGFTSYLPAELFTIDELFTLRGFTMAVIGGFMIGFGARWAGGCTSGHAISGLANLQLPSLLAVVGFFIGGLLMSWVLLPFILQF</sequence>
<keyword evidence="4" id="KW-0997">Cell inner membrane</keyword>
<keyword evidence="3" id="KW-1003">Cell membrane</keyword>
<evidence type="ECO:0000256" key="7">
    <source>
        <dbReference type="ARBA" id="ARBA00023136"/>
    </source>
</evidence>
<evidence type="ECO:0000256" key="8">
    <source>
        <dbReference type="ARBA" id="ARBA00035655"/>
    </source>
</evidence>
<evidence type="ECO:0000256" key="5">
    <source>
        <dbReference type="ARBA" id="ARBA00022692"/>
    </source>
</evidence>
<keyword evidence="11" id="KW-1185">Reference proteome</keyword>
<dbReference type="EMBL" id="JACIFF010000007">
    <property type="protein sequence ID" value="MBB4080130.1"/>
    <property type="molecule type" value="Genomic_DNA"/>
</dbReference>
<evidence type="ECO:0000256" key="6">
    <source>
        <dbReference type="ARBA" id="ARBA00022989"/>
    </source>
</evidence>
<feature type="transmembrane region" description="Helical" evidence="9">
    <location>
        <begin position="63"/>
        <end position="82"/>
    </location>
</feature>
<feature type="transmembrane region" description="Helical" evidence="9">
    <location>
        <begin position="12"/>
        <end position="29"/>
    </location>
</feature>